<feature type="coiled-coil region" evidence="1">
    <location>
        <begin position="57"/>
        <end position="144"/>
    </location>
</feature>
<dbReference type="PANTHER" id="PTHR34479">
    <property type="entry name" value="COILED-COIL DOMAIN-CONTAINING PROTEIN 30"/>
    <property type="match status" value="1"/>
</dbReference>
<evidence type="ECO:0000313" key="4">
    <source>
        <dbReference type="Proteomes" id="UP000664940"/>
    </source>
</evidence>
<protein>
    <submittedName>
        <fullName evidence="3">Coiled-coil domain containing 30</fullName>
    </submittedName>
</protein>
<sequence>MQTMSVICQREENHFLTIMKTKTNISGMSSESSNSNRFHNKDTEEDETSQNCIEGDVEQIAKRLRMAHEEIRRLADELQGNEKEQTKLDTALEKAQLEIEKLKENLIKLKENDSIDLKKAKEYNQRLNEEILALRTRVRSLDSEKKVLGEVVERLKGEIRESQESKPLGNHSTGKTVGADQKVQSLTSGEKLKYQHQEEIQQLRQNLHRLQTLCNSAEKELRYERGKNLDLKQHNSLLQDENIKIKIELKQAQQKLLDSARMCSSPPAEWKHCQQKIKELELEVLTQAHSIKSQNNLQEKLAQEKSKVADAEKKILDLQQKLEYAQKVCRIDACSLEKKQLRERTREAVENEAKRKQQYQEEQQKRNLLDQDINELQKKVKILQDKENTLETTNSQQQSRIQQLEAQLKQLENEKIKSDENLKSNQELSEKVSGLQQENEALCKEYGKFLKQFDAYVRNYNKKCHHHKTKLHRVKSHFIHEVELRDKRINLLENEIGILRQKLEKEKAFQDQITAQNDNLFLENRKLLEQLVEQEKVIHDNKCMISSVQHRVLSLDKENKQLQENSLRLTEQVGLLERIVRSIQICRGEETILSGISEYEVLNKILPLPNSSLSGTGLVESVGSL</sequence>
<evidence type="ECO:0000313" key="3">
    <source>
        <dbReference type="EMBL" id="KAF6107881.1"/>
    </source>
</evidence>
<keyword evidence="1" id="KW-0175">Coiled coil</keyword>
<dbReference type="InterPro" id="IPR052825">
    <property type="entry name" value="CCD-Prefoldin_beta-like"/>
</dbReference>
<feature type="coiled-coil region" evidence="1">
    <location>
        <begin position="545"/>
        <end position="572"/>
    </location>
</feature>
<feature type="coiled-coil region" evidence="1">
    <location>
        <begin position="193"/>
        <end position="255"/>
    </location>
</feature>
<evidence type="ECO:0000256" key="1">
    <source>
        <dbReference type="SAM" id="Coils"/>
    </source>
</evidence>
<reference evidence="3 4" key="1">
    <citation type="journal article" date="2020" name="Nature">
        <title>Six reference-quality genomes reveal evolution of bat adaptations.</title>
        <authorList>
            <person name="Jebb D."/>
            <person name="Huang Z."/>
            <person name="Pippel M."/>
            <person name="Hughes G.M."/>
            <person name="Lavrichenko K."/>
            <person name="Devanna P."/>
            <person name="Winkler S."/>
            <person name="Jermiin L.S."/>
            <person name="Skirmuntt E.C."/>
            <person name="Katzourakis A."/>
            <person name="Burkitt-Gray L."/>
            <person name="Ray D.A."/>
            <person name="Sullivan K.A.M."/>
            <person name="Roscito J.G."/>
            <person name="Kirilenko B.M."/>
            <person name="Davalos L.M."/>
            <person name="Corthals A.P."/>
            <person name="Power M.L."/>
            <person name="Jones G."/>
            <person name="Ransome R.D."/>
            <person name="Dechmann D.K.N."/>
            <person name="Locatelli A.G."/>
            <person name="Puechmaille S.J."/>
            <person name="Fedrigo O."/>
            <person name="Jarvis E.D."/>
            <person name="Hiller M."/>
            <person name="Vernes S.C."/>
            <person name="Myers E.W."/>
            <person name="Teeling E.C."/>
        </authorList>
    </citation>
    <scope>NUCLEOTIDE SEQUENCE [LARGE SCALE GENOMIC DNA]</scope>
    <source>
        <strain evidence="3">Bat1K_MPI-CBG_1</strain>
    </source>
</reference>
<dbReference type="InterPro" id="IPR031476">
    <property type="entry name" value="DUF4686"/>
</dbReference>
<proteinExistence type="predicted"/>
<dbReference type="Proteomes" id="UP000664940">
    <property type="component" value="Unassembled WGS sequence"/>
</dbReference>
<dbReference type="PANTHER" id="PTHR34479:SF1">
    <property type="entry name" value="COILED-COIL DOMAIN-CONTAINING PROTEIN 30"/>
    <property type="match status" value="1"/>
</dbReference>
<feature type="region of interest" description="Disordered" evidence="2">
    <location>
        <begin position="162"/>
        <end position="181"/>
    </location>
</feature>
<feature type="region of interest" description="Disordered" evidence="2">
    <location>
        <begin position="25"/>
        <end position="50"/>
    </location>
</feature>
<evidence type="ECO:0000256" key="2">
    <source>
        <dbReference type="SAM" id="MobiDB-lite"/>
    </source>
</evidence>
<dbReference type="Pfam" id="PF15742">
    <property type="entry name" value="DUF4686"/>
    <property type="match status" value="1"/>
</dbReference>
<feature type="compositionally biased region" description="Low complexity" evidence="2">
    <location>
        <begin position="25"/>
        <end position="37"/>
    </location>
</feature>
<organism evidence="3 4">
    <name type="scientific">Phyllostomus discolor</name>
    <name type="common">pale spear-nosed bat</name>
    <dbReference type="NCBI Taxonomy" id="89673"/>
    <lineage>
        <taxon>Eukaryota</taxon>
        <taxon>Metazoa</taxon>
        <taxon>Chordata</taxon>
        <taxon>Craniata</taxon>
        <taxon>Vertebrata</taxon>
        <taxon>Euteleostomi</taxon>
        <taxon>Mammalia</taxon>
        <taxon>Eutheria</taxon>
        <taxon>Laurasiatheria</taxon>
        <taxon>Chiroptera</taxon>
        <taxon>Yangochiroptera</taxon>
        <taxon>Phyllostomidae</taxon>
        <taxon>Phyllostominae</taxon>
        <taxon>Phyllostomus</taxon>
    </lineage>
</organism>
<dbReference type="EMBL" id="JABVXQ010000005">
    <property type="protein sequence ID" value="KAF6107881.1"/>
    <property type="molecule type" value="Genomic_DNA"/>
</dbReference>
<gene>
    <name evidence="3" type="ORF">HJG60_002229</name>
</gene>
<dbReference type="AlphaFoldDB" id="A0A834ADZ3"/>
<feature type="coiled-coil region" evidence="1">
    <location>
        <begin position="294"/>
        <end position="445"/>
    </location>
</feature>
<accession>A0A834ADZ3</accession>
<name>A0A834ADZ3_9CHIR</name>
<comment type="caution">
    <text evidence="3">The sequence shown here is derived from an EMBL/GenBank/DDBJ whole genome shotgun (WGS) entry which is preliminary data.</text>
</comment>